<dbReference type="GO" id="GO:0000226">
    <property type="term" value="P:microtubule cytoskeleton organization"/>
    <property type="evidence" value="ECO:0007669"/>
    <property type="project" value="TreeGrafter"/>
</dbReference>
<dbReference type="InterPro" id="IPR004344">
    <property type="entry name" value="TTL/TTLL_fam"/>
</dbReference>
<comment type="similarity">
    <text evidence="1">Belongs to the tubulin--tyrosine ligase family.</text>
</comment>
<organism evidence="10 11">
    <name type="scientific">Paramecium pentaurelia</name>
    <dbReference type="NCBI Taxonomy" id="43138"/>
    <lineage>
        <taxon>Eukaryota</taxon>
        <taxon>Sar</taxon>
        <taxon>Alveolata</taxon>
        <taxon>Ciliophora</taxon>
        <taxon>Intramacronucleata</taxon>
        <taxon>Oligohymenophorea</taxon>
        <taxon>Peniculida</taxon>
        <taxon>Parameciidae</taxon>
        <taxon>Paramecium</taxon>
    </lineage>
</organism>
<dbReference type="PANTHER" id="PTHR12241:SF39">
    <property type="entry name" value="TUBULIN POLYGLUTAMYLASE TTLL9-RELATED"/>
    <property type="match status" value="1"/>
</dbReference>
<feature type="domain" description="C2H2-type" evidence="9">
    <location>
        <begin position="4"/>
        <end position="33"/>
    </location>
</feature>
<keyword evidence="7" id="KW-0175">Coiled coil</keyword>
<evidence type="ECO:0000256" key="1">
    <source>
        <dbReference type="ARBA" id="ARBA00006820"/>
    </source>
</evidence>
<keyword evidence="2" id="KW-0436">Ligase</keyword>
<dbReference type="InterPro" id="IPR001611">
    <property type="entry name" value="Leu-rich_rpt"/>
</dbReference>
<feature type="compositionally biased region" description="Acidic residues" evidence="8">
    <location>
        <begin position="514"/>
        <end position="526"/>
    </location>
</feature>
<dbReference type="GO" id="GO:0008270">
    <property type="term" value="F:zinc ion binding"/>
    <property type="evidence" value="ECO:0007669"/>
    <property type="project" value="UniProtKB-KW"/>
</dbReference>
<name>A0A8S1TSV4_9CILI</name>
<dbReference type="GO" id="GO:0005524">
    <property type="term" value="F:ATP binding"/>
    <property type="evidence" value="ECO:0007669"/>
    <property type="project" value="UniProtKB-KW"/>
</dbReference>
<evidence type="ECO:0000256" key="2">
    <source>
        <dbReference type="ARBA" id="ARBA00022598"/>
    </source>
</evidence>
<dbReference type="PROSITE" id="PS50157">
    <property type="entry name" value="ZINC_FINGER_C2H2_2"/>
    <property type="match status" value="1"/>
</dbReference>
<accession>A0A8S1TSV4</accession>
<keyword evidence="6" id="KW-0479">Metal-binding</keyword>
<feature type="region of interest" description="Disordered" evidence="8">
    <location>
        <begin position="509"/>
        <end position="531"/>
    </location>
</feature>
<keyword evidence="3" id="KW-0547">Nucleotide-binding</keyword>
<proteinExistence type="inferred from homology"/>
<keyword evidence="6" id="KW-0863">Zinc-finger</keyword>
<dbReference type="GO" id="GO:0036064">
    <property type="term" value="C:ciliary basal body"/>
    <property type="evidence" value="ECO:0007669"/>
    <property type="project" value="TreeGrafter"/>
</dbReference>
<gene>
    <name evidence="10" type="ORF">PPENT_87.1.T0260319</name>
</gene>
<dbReference type="InterPro" id="IPR013087">
    <property type="entry name" value="Znf_C2H2_type"/>
</dbReference>
<dbReference type="PROSITE" id="PS51450">
    <property type="entry name" value="LRR"/>
    <property type="match status" value="1"/>
</dbReference>
<dbReference type="OrthoDB" id="305087at2759"/>
<feature type="compositionally biased region" description="Basic and acidic residues" evidence="8">
    <location>
        <begin position="963"/>
        <end position="986"/>
    </location>
</feature>
<feature type="region of interest" description="Disordered" evidence="8">
    <location>
        <begin position="108"/>
        <end position="131"/>
    </location>
</feature>
<dbReference type="AlphaFoldDB" id="A0A8S1TSV4"/>
<protein>
    <recommendedName>
        <fullName evidence="5">Tubulin--tyrosine ligase-like protein 9</fullName>
    </recommendedName>
</protein>
<dbReference type="GO" id="GO:0015631">
    <property type="term" value="F:tubulin binding"/>
    <property type="evidence" value="ECO:0007669"/>
    <property type="project" value="TreeGrafter"/>
</dbReference>
<comment type="caution">
    <text evidence="10">The sequence shown here is derived from an EMBL/GenBank/DDBJ whole genome shotgun (WGS) entry which is preliminary data.</text>
</comment>
<evidence type="ECO:0000313" key="10">
    <source>
        <dbReference type="EMBL" id="CAD8155113.1"/>
    </source>
</evidence>
<evidence type="ECO:0000256" key="3">
    <source>
        <dbReference type="ARBA" id="ARBA00022741"/>
    </source>
</evidence>
<feature type="compositionally biased region" description="Basic and acidic residues" evidence="8">
    <location>
        <begin position="112"/>
        <end position="131"/>
    </location>
</feature>
<evidence type="ECO:0000256" key="4">
    <source>
        <dbReference type="ARBA" id="ARBA00022840"/>
    </source>
</evidence>
<reference evidence="10" key="1">
    <citation type="submission" date="2021-01" db="EMBL/GenBank/DDBJ databases">
        <authorList>
            <consortium name="Genoscope - CEA"/>
            <person name="William W."/>
        </authorList>
    </citation>
    <scope>NUCLEOTIDE SEQUENCE</scope>
</reference>
<dbReference type="PROSITE" id="PS00028">
    <property type="entry name" value="ZINC_FINGER_C2H2_1"/>
    <property type="match status" value="1"/>
</dbReference>
<evidence type="ECO:0000313" key="11">
    <source>
        <dbReference type="Proteomes" id="UP000689195"/>
    </source>
</evidence>
<evidence type="ECO:0000259" key="9">
    <source>
        <dbReference type="PROSITE" id="PS50157"/>
    </source>
</evidence>
<keyword evidence="4" id="KW-0067">ATP-binding</keyword>
<dbReference type="GO" id="GO:0070740">
    <property type="term" value="F:tubulin-glutamic acid ligase activity"/>
    <property type="evidence" value="ECO:0007669"/>
    <property type="project" value="TreeGrafter"/>
</dbReference>
<feature type="coiled-coil region" evidence="7">
    <location>
        <begin position="1019"/>
        <end position="1046"/>
    </location>
</feature>
<feature type="region of interest" description="Disordered" evidence="8">
    <location>
        <begin position="963"/>
        <end position="1004"/>
    </location>
</feature>
<feature type="compositionally biased region" description="Polar residues" evidence="8">
    <location>
        <begin position="994"/>
        <end position="1003"/>
    </location>
</feature>
<keyword evidence="11" id="KW-1185">Reference proteome</keyword>
<dbReference type="Pfam" id="PF03133">
    <property type="entry name" value="TTL"/>
    <property type="match status" value="1"/>
</dbReference>
<evidence type="ECO:0000256" key="6">
    <source>
        <dbReference type="PROSITE-ProRule" id="PRU00042"/>
    </source>
</evidence>
<evidence type="ECO:0000256" key="5">
    <source>
        <dbReference type="ARBA" id="ARBA00030445"/>
    </source>
</evidence>
<sequence>MNTLECPHGCGRTFDDNKKMDDHIKRRHFLQQRVYPSLYENTNVNMMQKKVNVIRQKLPQLHDNHLQTQQQSTITQQQISESVIQQLPPKPISKIQLQFKKNQILRPNSSNRKLEDVQKIGDQKDKDQNDNKEIQKNVKIIEPSPVISAQDLVEARKIITKQFICTNSDGSDLESVTHLSLIDKNLLIFESTTDVQFQELIALKSLSLSQNKLINVIGISVLHNIVDLNINNNKITTLQPLGECKRLQKLYANHNLINTIDIGLMIHLKIFQIGNNQITDFEHLVYSIKLMPSLKDLVIEYNPCTQKYAYKYDILWTVFLDKLDNQIITQQDYNLAQAFKDSKQESKLSQSINFQKGLRPQTASTMNNNTFQQDTYNDNSQSNIMMEQLNYELEEEIEELYEINSNNREKIDKLEKQNVEYRLIADRVPFLEEQLQDMRSKISAYQTLIIFKDSPDHELRKHIFALTQELERLKSNNNTVENYEEENQTKFNMNQSKFQNTETTFIQQLSQAESDNENKEDEDDDDKYFRDDENISQIPGQEIMELIMRNSMTLSKLKINNVRIFQKIHQKRILWKSLAFKRRNWKETDGDDWDIMWAEKEWIHEVMDHIHLQSHQKINHFRNHYELTRKDLMIKNLKKQKRALEKEGKIDEANAYNFFPLTYHLPSEYPIFNEEFKKQGENKTAWIMKPIGKSQGRGIFLFNKISQISQWKNQVKFNPENPSAESYIVQRYIADPLLIGGKKFDTRIYLLCTSYSPLTLYLYRTGFARFTHHRYDNEDITNAYVHLTNVAIQKNSENYDDKLGGKWDLQKLKLFLMTKYGQDKVQECFYNVQQLMIKSLLAVQKIIINDKHCFELYGFDILFDSQLKPWLLEVNASPSMTSNTPIDFELKCGLLDDVFTIIDFEKILNGNEEQIGGFDLIYKGGPIKNNYNCSSISFLGTFNNRKIQLKKLAKTCALNMAHGNDKQQIKSSEGTKKEKEEKEKQMRSSSKSSQITQNQNNINKGVINIKRNSTDLPILMNKQNAIRKLAIQNSQQKQKIQIQQQKGEYQISNQNKVISQLNNSSFSPNVKIEINSNQQNNNIPKDSFRTLPKIVKDESYISDV</sequence>
<feature type="coiled-coil region" evidence="7">
    <location>
        <begin position="386"/>
        <end position="417"/>
    </location>
</feature>
<evidence type="ECO:0000256" key="7">
    <source>
        <dbReference type="SAM" id="Coils"/>
    </source>
</evidence>
<evidence type="ECO:0000256" key="8">
    <source>
        <dbReference type="SAM" id="MobiDB-lite"/>
    </source>
</evidence>
<dbReference type="Proteomes" id="UP000689195">
    <property type="component" value="Unassembled WGS sequence"/>
</dbReference>
<keyword evidence="6" id="KW-0862">Zinc</keyword>
<dbReference type="EMBL" id="CAJJDO010000026">
    <property type="protein sequence ID" value="CAD8155113.1"/>
    <property type="molecule type" value="Genomic_DNA"/>
</dbReference>
<dbReference type="PROSITE" id="PS51221">
    <property type="entry name" value="TTL"/>
    <property type="match status" value="1"/>
</dbReference>
<dbReference type="PANTHER" id="PTHR12241">
    <property type="entry name" value="TUBULIN POLYGLUTAMYLASE"/>
    <property type="match status" value="1"/>
</dbReference>
<feature type="coiled-coil region" evidence="7">
    <location>
        <begin position="627"/>
        <end position="654"/>
    </location>
</feature>